<accession>A0A086T204</accession>
<feature type="compositionally biased region" description="Basic and acidic residues" evidence="2">
    <location>
        <begin position="1"/>
        <end position="47"/>
    </location>
</feature>
<dbReference type="AlphaFoldDB" id="A0A086T204"/>
<evidence type="ECO:0000256" key="1">
    <source>
        <dbReference type="SAM" id="Coils"/>
    </source>
</evidence>
<sequence>MNSYRPSDRDRDRRPSPRREPYRSNDLPRRVSDTGDRDSRYRDDRPPPVHRQNSAPSPVSFASPNRPPHSSSPRNDAPPENPKPPAVQTSNRPLPAGPSMVKSPDVPARPKPASAGPSHPPQEITSLMDILSERSYLYGQKEQAVKKRDKIIAQKEILAGAPEFLPEHLNLQSRQREAETARQKYEARMAARDAVAQQELLSFLNRNLAKSMPAVSDHKKKALEKFLDKKVEDKAKAYIRALEESMDEKVEDKAKEHVEKFKKEHQARVAMITRRLDEEMIKTRKLEEKLEQLTKKVDEASHAGAVASKQVAQIQEDVDLPSLNDMKDKLDDQEKQLKQLVDLKSLQSRGGQDPDNSHMELESMQAKLELLGKQISGLLTLPAKLESQHQDITDFKTQQETAQQRLQQKVDAHETDVMALKSWREEMAGQEVSPVKATGTTDLEPLQAEVAALAAKTSQWAAKIEALSSLDKSIDIFRGMVLDIAGRTTATQERVSKQESELVAMNAKVKALDDRLPASLGAMEKATRQSPPAQQLLTNGQDAKSENTLLGTPGNALQQQILSLVDQKLRDGVNQTKTRFGWISTQIGQMIDAESDKRKSLDDRVKESLDKITKDLEKHSAELERLAKNSDTANIKPELDALRASLESKAAFDHKMFEDFSMRIHHLNLWRDNFSSQDMVKTIVAYISNAIPQSTQQQIRVLSERMTNLEILITKETRDASSKKRKVSWPSQANGNGT</sequence>
<organism evidence="3 4">
    <name type="scientific">Hapsidospora chrysogenum (strain ATCC 11550 / CBS 779.69 / DSM 880 / IAM 14645 / JCM 23072 / IMI 49137)</name>
    <name type="common">Acremonium chrysogenum</name>
    <dbReference type="NCBI Taxonomy" id="857340"/>
    <lineage>
        <taxon>Eukaryota</taxon>
        <taxon>Fungi</taxon>
        <taxon>Dikarya</taxon>
        <taxon>Ascomycota</taxon>
        <taxon>Pezizomycotina</taxon>
        <taxon>Sordariomycetes</taxon>
        <taxon>Hypocreomycetidae</taxon>
        <taxon>Hypocreales</taxon>
        <taxon>Bionectriaceae</taxon>
        <taxon>Hapsidospora</taxon>
    </lineage>
</organism>
<keyword evidence="4" id="KW-1185">Reference proteome</keyword>
<feature type="coiled-coil region" evidence="1">
    <location>
        <begin position="276"/>
        <end position="343"/>
    </location>
</feature>
<proteinExistence type="predicted"/>
<evidence type="ECO:0000256" key="2">
    <source>
        <dbReference type="SAM" id="MobiDB-lite"/>
    </source>
</evidence>
<name>A0A086T204_HAPC1</name>
<feature type="region of interest" description="Disordered" evidence="2">
    <location>
        <begin position="1"/>
        <end position="124"/>
    </location>
</feature>
<gene>
    <name evidence="3" type="ORF">ACRE_058250</name>
</gene>
<feature type="compositionally biased region" description="Polar residues" evidence="2">
    <location>
        <begin position="51"/>
        <end position="62"/>
    </location>
</feature>
<dbReference type="EMBL" id="JPKY01000070">
    <property type="protein sequence ID" value="KFH43386.1"/>
    <property type="molecule type" value="Genomic_DNA"/>
</dbReference>
<reference evidence="4" key="1">
    <citation type="journal article" date="2014" name="Genome Announc.">
        <title>Genome sequence and annotation of Acremonium chrysogenum, producer of the beta-lactam antibiotic cephalosporin C.</title>
        <authorList>
            <person name="Terfehr D."/>
            <person name="Dahlmann T.A."/>
            <person name="Specht T."/>
            <person name="Zadra I."/>
            <person name="Kuernsteiner H."/>
            <person name="Kueck U."/>
        </authorList>
    </citation>
    <scope>NUCLEOTIDE SEQUENCE [LARGE SCALE GENOMIC DNA]</scope>
    <source>
        <strain evidence="4">ATCC 11550 / CBS 779.69 / DSM 880 / IAM 14645 / JCM 23072 / IMI 49137</strain>
    </source>
</reference>
<comment type="caution">
    <text evidence="3">The sequence shown here is derived from an EMBL/GenBank/DDBJ whole genome shotgun (WGS) entry which is preliminary data.</text>
</comment>
<evidence type="ECO:0000313" key="3">
    <source>
        <dbReference type="EMBL" id="KFH43386.1"/>
    </source>
</evidence>
<feature type="coiled-coil region" evidence="1">
    <location>
        <begin position="609"/>
        <end position="636"/>
    </location>
</feature>
<evidence type="ECO:0000313" key="4">
    <source>
        <dbReference type="Proteomes" id="UP000029964"/>
    </source>
</evidence>
<protein>
    <submittedName>
        <fullName evidence="3">Uncharacterized protein</fullName>
    </submittedName>
</protein>
<dbReference type="HOGENOM" id="CLU_375949_0_0_1"/>
<keyword evidence="1" id="KW-0175">Coiled coil</keyword>
<dbReference type="Proteomes" id="UP000029964">
    <property type="component" value="Unassembled WGS sequence"/>
</dbReference>